<accession>A0ABS1IX26</accession>
<organism evidence="7 8">
    <name type="scientific">Catonella massiliensis</name>
    <dbReference type="NCBI Taxonomy" id="2799636"/>
    <lineage>
        <taxon>Bacteria</taxon>
        <taxon>Bacillati</taxon>
        <taxon>Bacillota</taxon>
        <taxon>Clostridia</taxon>
        <taxon>Lachnospirales</taxon>
        <taxon>Lachnospiraceae</taxon>
        <taxon>Catonella</taxon>
    </lineage>
</organism>
<dbReference type="InterPro" id="IPR013785">
    <property type="entry name" value="Aldolase_TIM"/>
</dbReference>
<protein>
    <submittedName>
        <fullName evidence="7">Arsenosugar biosynthesis radical SAM protein ArsS</fullName>
    </submittedName>
</protein>
<reference evidence="7 8" key="1">
    <citation type="submission" date="2021-01" db="EMBL/GenBank/DDBJ databases">
        <title>Isolation and description of Catonella massiliensis sp. nov., a novel Catonella species, isolated from a stable periodontitis subject.</title>
        <authorList>
            <person name="Antezack A."/>
            <person name="Boxberger M."/>
            <person name="La Scola B."/>
            <person name="Monnet-Corti V."/>
        </authorList>
    </citation>
    <scope>NUCLEOTIDE SEQUENCE [LARGE SCALE GENOMIC DNA]</scope>
    <source>
        <strain evidence="7 8">Marseille-Q4567</strain>
    </source>
</reference>
<dbReference type="InterPro" id="IPR058240">
    <property type="entry name" value="rSAM_sf"/>
</dbReference>
<evidence type="ECO:0000313" key="7">
    <source>
        <dbReference type="EMBL" id="MBK5896448.1"/>
    </source>
</evidence>
<dbReference type="SUPFAM" id="SSF102114">
    <property type="entry name" value="Radical SAM enzymes"/>
    <property type="match status" value="1"/>
</dbReference>
<dbReference type="InterPro" id="IPR024521">
    <property type="entry name" value="ArsS-like_C"/>
</dbReference>
<evidence type="ECO:0000256" key="1">
    <source>
        <dbReference type="ARBA" id="ARBA00022691"/>
    </source>
</evidence>
<evidence type="ECO:0000259" key="5">
    <source>
        <dbReference type="Pfam" id="PF04055"/>
    </source>
</evidence>
<evidence type="ECO:0000259" key="6">
    <source>
        <dbReference type="Pfam" id="PF12345"/>
    </source>
</evidence>
<dbReference type="PANTHER" id="PTHR43728:SF1">
    <property type="entry name" value="FE-S OXIDOREDUCTASE"/>
    <property type="match status" value="1"/>
</dbReference>
<keyword evidence="4" id="KW-0411">Iron-sulfur</keyword>
<dbReference type="CDD" id="cd01335">
    <property type="entry name" value="Radical_SAM"/>
    <property type="match status" value="1"/>
</dbReference>
<dbReference type="InterPro" id="IPR007197">
    <property type="entry name" value="rSAM"/>
</dbReference>
<dbReference type="InterPro" id="IPR026351">
    <property type="entry name" value="rSAM_ArsS-like"/>
</dbReference>
<dbReference type="PANTHER" id="PTHR43728">
    <property type="entry name" value="SLR0304 PROTEIN"/>
    <property type="match status" value="1"/>
</dbReference>
<dbReference type="Gene3D" id="3.20.20.70">
    <property type="entry name" value="Aldolase class I"/>
    <property type="match status" value="1"/>
</dbReference>
<keyword evidence="8" id="KW-1185">Reference proteome</keyword>
<dbReference type="Pfam" id="PF04055">
    <property type="entry name" value="Radical_SAM"/>
    <property type="match status" value="1"/>
</dbReference>
<evidence type="ECO:0000313" key="8">
    <source>
        <dbReference type="Proteomes" id="UP000604730"/>
    </source>
</evidence>
<dbReference type="Pfam" id="PF12345">
    <property type="entry name" value="DUF3641"/>
    <property type="match status" value="1"/>
</dbReference>
<evidence type="ECO:0000256" key="3">
    <source>
        <dbReference type="ARBA" id="ARBA00023004"/>
    </source>
</evidence>
<dbReference type="NCBIfam" id="TIGR04167">
    <property type="entry name" value="rSAM_SeCys"/>
    <property type="match status" value="1"/>
</dbReference>
<gene>
    <name evidence="7" type="primary">arsS</name>
    <name evidence="7" type="ORF">JJN12_01430</name>
</gene>
<dbReference type="Proteomes" id="UP000604730">
    <property type="component" value="Unassembled WGS sequence"/>
</dbReference>
<name>A0ABS1IX26_9FIRM</name>
<dbReference type="SFLD" id="SFLDG01067">
    <property type="entry name" value="SPASM/twitch_domain_containing"/>
    <property type="match status" value="1"/>
</dbReference>
<keyword evidence="2" id="KW-0479">Metal-binding</keyword>
<evidence type="ECO:0000256" key="4">
    <source>
        <dbReference type="ARBA" id="ARBA00023014"/>
    </source>
</evidence>
<dbReference type="EMBL" id="JAEPRJ010000001">
    <property type="protein sequence ID" value="MBK5896448.1"/>
    <property type="molecule type" value="Genomic_DNA"/>
</dbReference>
<feature type="domain" description="Radical SAM core" evidence="5">
    <location>
        <begin position="37"/>
        <end position="175"/>
    </location>
</feature>
<sequence length="321" mass="36256">MDDIIRSFADITSVPDFKETVDRSCLHTADSLDVLQMNIGRRCNLACKHCHVLSSPARTEEMSKEVMDAALTYAKEQNISTIDITGGAPEMNPNLRYLVEEAAKFAKKVIVRTNLVILLEEGYTDLPEFFAKNCVEIVCSLPYYRAAEMNRVRGDMAFERAITVLRRLNELGYGRDERLVLNLVYNPAGAFFPPDQTAMEKEYKERLDADFGISFNSLYTLYNNPLGRFGAFLARTHNLESYLKKLYEAFNPEAAKSIMCRFQLSVDYDGKVYDCDFNLAAGLPCLQPEKTIFDLLGKPYKKRTILVDKHCYACTAGAGSS</sequence>
<feature type="domain" description="Arsenosugar biosynthesis radical SAM protein ArsS-like C-terminal" evidence="6">
    <location>
        <begin position="193"/>
        <end position="321"/>
    </location>
</feature>
<keyword evidence="1" id="KW-0949">S-adenosyl-L-methionine</keyword>
<dbReference type="SFLD" id="SFLDS00029">
    <property type="entry name" value="Radical_SAM"/>
    <property type="match status" value="1"/>
</dbReference>
<dbReference type="RefSeq" id="WP_208428018.1">
    <property type="nucleotide sequence ID" value="NZ_JAEPRJ010000001.1"/>
</dbReference>
<evidence type="ECO:0000256" key="2">
    <source>
        <dbReference type="ARBA" id="ARBA00022723"/>
    </source>
</evidence>
<keyword evidence="3" id="KW-0408">Iron</keyword>
<comment type="caution">
    <text evidence="7">The sequence shown here is derived from an EMBL/GenBank/DDBJ whole genome shotgun (WGS) entry which is preliminary data.</text>
</comment>
<proteinExistence type="predicted"/>